<name>A0A8S5S764_9CAUD</name>
<organism evidence="1">
    <name type="scientific">Siphoviridae sp. ctBrh2</name>
    <dbReference type="NCBI Taxonomy" id="2827804"/>
    <lineage>
        <taxon>Viruses</taxon>
        <taxon>Duplodnaviria</taxon>
        <taxon>Heunggongvirae</taxon>
        <taxon>Uroviricota</taxon>
        <taxon>Caudoviricetes</taxon>
    </lineage>
</organism>
<protein>
    <submittedName>
        <fullName evidence="1">Uncharacterized protein</fullName>
    </submittedName>
</protein>
<sequence>MTPVAEVAVEILPRIFPEIDPNLFFPYLVPERYQSFEEVPFFKIENVGETNGSHGSDKYHSRSYRIQVMAFIDIEKTDIEELNDKLDRGMEEAEFFQVYGEDRPHSENNKMHILIRQYTHTRRK</sequence>
<proteinExistence type="predicted"/>
<accession>A0A8S5S764</accession>
<evidence type="ECO:0000313" key="1">
    <source>
        <dbReference type="EMBL" id="DAF46884.1"/>
    </source>
</evidence>
<reference evidence="1" key="1">
    <citation type="journal article" date="2021" name="Proc. Natl. Acad. Sci. U.S.A.">
        <title>A Catalog of Tens of Thousands of Viruses from Human Metagenomes Reveals Hidden Associations with Chronic Diseases.</title>
        <authorList>
            <person name="Tisza M.J."/>
            <person name="Buck C.B."/>
        </authorList>
    </citation>
    <scope>NUCLEOTIDE SEQUENCE</scope>
    <source>
        <strain evidence="1">CtBrh2</strain>
    </source>
</reference>
<dbReference type="EMBL" id="BK032545">
    <property type="protein sequence ID" value="DAF46884.1"/>
    <property type="molecule type" value="Genomic_DNA"/>
</dbReference>